<evidence type="ECO:0000313" key="5">
    <source>
        <dbReference type="EnsemblPlants" id="Pp3c3_37380V3.2"/>
    </source>
</evidence>
<feature type="region of interest" description="Disordered" evidence="3">
    <location>
        <begin position="1"/>
        <end position="24"/>
    </location>
</feature>
<keyword evidence="6" id="KW-1185">Reference proteome</keyword>
<reference evidence="5 6" key="1">
    <citation type="journal article" date="2008" name="Science">
        <title>The Physcomitrella genome reveals evolutionary insights into the conquest of land by plants.</title>
        <authorList>
            <person name="Rensing S."/>
            <person name="Lang D."/>
            <person name="Zimmer A."/>
            <person name="Terry A."/>
            <person name="Salamov A."/>
            <person name="Shapiro H."/>
            <person name="Nishiyama T."/>
            <person name="Perroud P.-F."/>
            <person name="Lindquist E."/>
            <person name="Kamisugi Y."/>
            <person name="Tanahashi T."/>
            <person name="Sakakibara K."/>
            <person name="Fujita T."/>
            <person name="Oishi K."/>
            <person name="Shin-I T."/>
            <person name="Kuroki Y."/>
            <person name="Toyoda A."/>
            <person name="Suzuki Y."/>
            <person name="Hashimoto A."/>
            <person name="Yamaguchi K."/>
            <person name="Sugano A."/>
            <person name="Kohara Y."/>
            <person name="Fujiyama A."/>
            <person name="Anterola A."/>
            <person name="Aoki S."/>
            <person name="Ashton N."/>
            <person name="Barbazuk W.B."/>
            <person name="Barker E."/>
            <person name="Bennetzen J."/>
            <person name="Bezanilla M."/>
            <person name="Blankenship R."/>
            <person name="Cho S.H."/>
            <person name="Dutcher S."/>
            <person name="Estelle M."/>
            <person name="Fawcett J.A."/>
            <person name="Gundlach H."/>
            <person name="Hanada K."/>
            <person name="Heyl A."/>
            <person name="Hicks K.A."/>
            <person name="Hugh J."/>
            <person name="Lohr M."/>
            <person name="Mayer K."/>
            <person name="Melkozernov A."/>
            <person name="Murata T."/>
            <person name="Nelson D."/>
            <person name="Pils B."/>
            <person name="Prigge M."/>
            <person name="Reiss B."/>
            <person name="Renner T."/>
            <person name="Rombauts S."/>
            <person name="Rushton P."/>
            <person name="Sanderfoot A."/>
            <person name="Schween G."/>
            <person name="Shiu S.-H."/>
            <person name="Stueber K."/>
            <person name="Theodoulou F.L."/>
            <person name="Tu H."/>
            <person name="Van de Peer Y."/>
            <person name="Verrier P.J."/>
            <person name="Waters E."/>
            <person name="Wood A."/>
            <person name="Yang L."/>
            <person name="Cove D."/>
            <person name="Cuming A."/>
            <person name="Hasebe M."/>
            <person name="Lucas S."/>
            <person name="Mishler D.B."/>
            <person name="Reski R."/>
            <person name="Grigoriev I."/>
            <person name="Quatrano R.S."/>
            <person name="Boore J.L."/>
        </authorList>
    </citation>
    <scope>NUCLEOTIDE SEQUENCE [LARGE SCALE GENOMIC DNA]</scope>
    <source>
        <strain evidence="5 6">cv. Gransden 2004</strain>
    </source>
</reference>
<sequence>MRRADVDYGSDGSGASELSDDDSYDYGGVDDTRLRFRKDLSVAQWDAERGIAEVVVKKGKAWIVTGFTRGSRHAIFIEEAVFMVEQGSLLLREGERVVDLLEAYSLVSTPSYGCSWNNYQVYSYLKKLGYIVGRHNVPWTVSKKRPPMPADEVESITSQFAAVKTSEGTQETNTACSQLVDSKSAPGFEVNTELQGSESSSEMKLMYDVHLPNARFKKSNPGLPAFSLCTTSSRPPHRLQVRALALSLEGRPLKFANICQVTAKNKEGCG</sequence>
<evidence type="ECO:0000256" key="3">
    <source>
        <dbReference type="SAM" id="MobiDB-lite"/>
    </source>
</evidence>
<dbReference type="AlphaFoldDB" id="A0A7I4DF04"/>
<comment type="similarity">
    <text evidence="1">Belongs to the SEN54 family.</text>
</comment>
<dbReference type="PANTHER" id="PTHR21027:SF1">
    <property type="entry name" value="TRNA-SPLICING ENDONUCLEASE SUBUNIT SEN54"/>
    <property type="match status" value="1"/>
</dbReference>
<dbReference type="Gramene" id="Pp3c3_37380V3.2">
    <property type="protein sequence ID" value="Pp3c3_37380V3.2"/>
    <property type="gene ID" value="Pp3c3_37380"/>
</dbReference>
<dbReference type="GeneID" id="112279973"/>
<dbReference type="Pfam" id="PF12928">
    <property type="entry name" value="tRNA_int_end_N2"/>
    <property type="match status" value="1"/>
</dbReference>
<dbReference type="GO" id="GO:0008033">
    <property type="term" value="P:tRNA processing"/>
    <property type="evidence" value="ECO:0007669"/>
    <property type="project" value="UniProtKB-KW"/>
</dbReference>
<dbReference type="EMBL" id="ABEU02000003">
    <property type="status" value="NOT_ANNOTATED_CDS"/>
    <property type="molecule type" value="Genomic_DNA"/>
</dbReference>
<evidence type="ECO:0000256" key="2">
    <source>
        <dbReference type="ARBA" id="ARBA00022694"/>
    </source>
</evidence>
<organism evidence="5 6">
    <name type="scientific">Physcomitrium patens</name>
    <name type="common">Spreading-leaved earth moss</name>
    <name type="synonym">Physcomitrella patens</name>
    <dbReference type="NCBI Taxonomy" id="3218"/>
    <lineage>
        <taxon>Eukaryota</taxon>
        <taxon>Viridiplantae</taxon>
        <taxon>Streptophyta</taxon>
        <taxon>Embryophyta</taxon>
        <taxon>Bryophyta</taxon>
        <taxon>Bryophytina</taxon>
        <taxon>Bryopsida</taxon>
        <taxon>Funariidae</taxon>
        <taxon>Funariales</taxon>
        <taxon>Funariaceae</taxon>
        <taxon>Physcomitrium</taxon>
    </lineage>
</organism>
<proteinExistence type="inferred from homology"/>
<dbReference type="PANTHER" id="PTHR21027">
    <property type="entry name" value="TRNA-SPLICING ENDONUCLEASE SUBUNIT SEN54"/>
    <property type="match status" value="1"/>
</dbReference>
<reference evidence="5" key="3">
    <citation type="submission" date="2020-12" db="UniProtKB">
        <authorList>
            <consortium name="EnsemblPlants"/>
        </authorList>
    </citation>
    <scope>IDENTIFICATION</scope>
</reference>
<reference evidence="5 6" key="2">
    <citation type="journal article" date="2018" name="Plant J.">
        <title>The Physcomitrella patens chromosome-scale assembly reveals moss genome structure and evolution.</title>
        <authorList>
            <person name="Lang D."/>
            <person name="Ullrich K.K."/>
            <person name="Murat F."/>
            <person name="Fuchs J."/>
            <person name="Jenkins J."/>
            <person name="Haas F.B."/>
            <person name="Piednoel M."/>
            <person name="Gundlach H."/>
            <person name="Van Bel M."/>
            <person name="Meyberg R."/>
            <person name="Vives C."/>
            <person name="Morata J."/>
            <person name="Symeonidi A."/>
            <person name="Hiss M."/>
            <person name="Muchero W."/>
            <person name="Kamisugi Y."/>
            <person name="Saleh O."/>
            <person name="Blanc G."/>
            <person name="Decker E.L."/>
            <person name="van Gessel N."/>
            <person name="Grimwood J."/>
            <person name="Hayes R.D."/>
            <person name="Graham S.W."/>
            <person name="Gunter L.E."/>
            <person name="McDaniel S.F."/>
            <person name="Hoernstein S.N.W."/>
            <person name="Larsson A."/>
            <person name="Li F.W."/>
            <person name="Perroud P.F."/>
            <person name="Phillips J."/>
            <person name="Ranjan P."/>
            <person name="Rokshar D.S."/>
            <person name="Rothfels C.J."/>
            <person name="Schneider L."/>
            <person name="Shu S."/>
            <person name="Stevenson D.W."/>
            <person name="Thummler F."/>
            <person name="Tillich M."/>
            <person name="Villarreal Aguilar J.C."/>
            <person name="Widiez T."/>
            <person name="Wong G.K."/>
            <person name="Wymore A."/>
            <person name="Zhang Y."/>
            <person name="Zimmer A.D."/>
            <person name="Quatrano R.S."/>
            <person name="Mayer K.F.X."/>
            <person name="Goodstein D."/>
            <person name="Casacuberta J.M."/>
            <person name="Vandepoele K."/>
            <person name="Reski R."/>
            <person name="Cuming A.C."/>
            <person name="Tuskan G.A."/>
            <person name="Maumus F."/>
            <person name="Salse J."/>
            <person name="Schmutz J."/>
            <person name="Rensing S.A."/>
        </authorList>
    </citation>
    <scope>NUCLEOTIDE SEQUENCE [LARGE SCALE GENOMIC DNA]</scope>
    <source>
        <strain evidence="5 6">cv. Gransden 2004</strain>
    </source>
</reference>
<protein>
    <recommendedName>
        <fullName evidence="4">tRNA-splicing endonuclease subunit Sen54 N-terminal domain-containing protein</fullName>
    </recommendedName>
</protein>
<accession>A0A7I4DF04</accession>
<dbReference type="EnsemblPlants" id="Pp3c3_37380V3.2">
    <property type="protein sequence ID" value="Pp3c3_37380V3.2"/>
    <property type="gene ID" value="Pp3c3_37380"/>
</dbReference>
<gene>
    <name evidence="5" type="primary">LOC112279973</name>
</gene>
<dbReference type="InterPro" id="IPR024337">
    <property type="entry name" value="tRNA_splic_suSen54"/>
</dbReference>
<dbReference type="InterPro" id="IPR024336">
    <property type="entry name" value="tRNA_splic_suSen54_N"/>
</dbReference>
<dbReference type="Proteomes" id="UP000006727">
    <property type="component" value="Chromosome 3"/>
</dbReference>
<evidence type="ECO:0000256" key="1">
    <source>
        <dbReference type="ARBA" id="ARBA00005736"/>
    </source>
</evidence>
<evidence type="ECO:0000259" key="4">
    <source>
        <dbReference type="Pfam" id="PF12928"/>
    </source>
</evidence>
<name>A0A7I4DF04_PHYPA</name>
<dbReference type="RefSeq" id="XP_024370578.1">
    <property type="nucleotide sequence ID" value="XM_024514810.2"/>
</dbReference>
<evidence type="ECO:0000313" key="6">
    <source>
        <dbReference type="Proteomes" id="UP000006727"/>
    </source>
</evidence>
<keyword evidence="2" id="KW-0819">tRNA processing</keyword>
<feature type="domain" description="tRNA-splicing endonuclease subunit Sen54 N-terminal" evidence="4">
    <location>
        <begin position="31"/>
        <end position="92"/>
    </location>
</feature>